<dbReference type="Proteomes" id="UP001055102">
    <property type="component" value="Unassembled WGS sequence"/>
</dbReference>
<organism evidence="3 4">
    <name type="scientific">Methylobacterium jeotgali</name>
    <dbReference type="NCBI Taxonomy" id="381630"/>
    <lineage>
        <taxon>Bacteria</taxon>
        <taxon>Pseudomonadati</taxon>
        <taxon>Pseudomonadota</taxon>
        <taxon>Alphaproteobacteria</taxon>
        <taxon>Hyphomicrobiales</taxon>
        <taxon>Methylobacteriaceae</taxon>
        <taxon>Methylobacterium</taxon>
    </lineage>
</organism>
<reference evidence="3" key="2">
    <citation type="submission" date="2021-08" db="EMBL/GenBank/DDBJ databases">
        <authorList>
            <person name="Tani A."/>
            <person name="Ola A."/>
            <person name="Ogura Y."/>
            <person name="Katsura K."/>
            <person name="Hayashi T."/>
        </authorList>
    </citation>
    <scope>NUCLEOTIDE SEQUENCE</scope>
    <source>
        <strain evidence="3">LMG 23639</strain>
    </source>
</reference>
<dbReference type="InterPro" id="IPR011856">
    <property type="entry name" value="tRNA_endonuc-like_dom_sf"/>
</dbReference>
<dbReference type="Pfam" id="PF04471">
    <property type="entry name" value="Mrr_cat"/>
    <property type="match status" value="1"/>
</dbReference>
<dbReference type="EMBL" id="BPQR01000081">
    <property type="protein sequence ID" value="GJE08507.1"/>
    <property type="molecule type" value="Genomic_DNA"/>
</dbReference>
<dbReference type="PANTHER" id="PTHR30015">
    <property type="entry name" value="MRR RESTRICTION SYSTEM PROTEIN"/>
    <property type="match status" value="1"/>
</dbReference>
<keyword evidence="1" id="KW-0812">Transmembrane</keyword>
<dbReference type="Gene3D" id="3.40.1350.10">
    <property type="match status" value="1"/>
</dbReference>
<keyword evidence="1" id="KW-0472">Membrane</keyword>
<comment type="caution">
    <text evidence="3">The sequence shown here is derived from an EMBL/GenBank/DDBJ whole genome shotgun (WGS) entry which is preliminary data.</text>
</comment>
<protein>
    <recommendedName>
        <fullName evidence="2">Restriction endonuclease type IV Mrr domain-containing protein</fullName>
    </recommendedName>
</protein>
<evidence type="ECO:0000313" key="3">
    <source>
        <dbReference type="EMBL" id="GJE08507.1"/>
    </source>
</evidence>
<feature type="transmembrane region" description="Helical" evidence="1">
    <location>
        <begin position="12"/>
        <end position="42"/>
    </location>
</feature>
<gene>
    <name evidence="3" type="ORF">AOPFMNJM_3846</name>
</gene>
<keyword evidence="1" id="KW-1133">Transmembrane helix</keyword>
<evidence type="ECO:0000256" key="1">
    <source>
        <dbReference type="SAM" id="Phobius"/>
    </source>
</evidence>
<proteinExistence type="predicted"/>
<dbReference type="PANTHER" id="PTHR30015:SF6">
    <property type="entry name" value="SLL1429 PROTEIN"/>
    <property type="match status" value="1"/>
</dbReference>
<dbReference type="SUPFAM" id="SSF52980">
    <property type="entry name" value="Restriction endonuclease-like"/>
    <property type="match status" value="1"/>
</dbReference>
<evidence type="ECO:0000313" key="4">
    <source>
        <dbReference type="Proteomes" id="UP001055102"/>
    </source>
</evidence>
<reference evidence="3" key="1">
    <citation type="journal article" date="2021" name="Front. Microbiol.">
        <title>Comprehensive Comparative Genomics and Phenotyping of Methylobacterium Species.</title>
        <authorList>
            <person name="Alessa O."/>
            <person name="Ogura Y."/>
            <person name="Fujitani Y."/>
            <person name="Takami H."/>
            <person name="Hayashi T."/>
            <person name="Sahin N."/>
            <person name="Tani A."/>
        </authorList>
    </citation>
    <scope>NUCLEOTIDE SEQUENCE</scope>
    <source>
        <strain evidence="3">LMG 23639</strain>
    </source>
</reference>
<dbReference type="InterPro" id="IPR011335">
    <property type="entry name" value="Restrct_endonuc-II-like"/>
</dbReference>
<sequence>MPGRPNLVARLFWIAVVGGGLGLVYGRWMLAATAAAMGLAVLHRLRRPARFRRLVRRLARRHGPTLAQRRRQECFVDAYGNEVRDGWERERAYFVERTLVPALEAKGYGDCVEPRFVEMLDLVEAAADAAEPAEESEAPGDGIAYERFCRSRLEAAGWQARPTPASGDQGADILAEREGFRLVVQCKRYGRPVGNAAVQEASAAARYWGGDAAAVVSNAGFTPAARKLAAATGVHLLHHDDLAELDELPASARVRRAAR</sequence>
<name>A0ABQ4SZB0_9HYPH</name>
<evidence type="ECO:0000259" key="2">
    <source>
        <dbReference type="Pfam" id="PF04471"/>
    </source>
</evidence>
<feature type="domain" description="Restriction endonuclease type IV Mrr" evidence="2">
    <location>
        <begin position="144"/>
        <end position="245"/>
    </location>
</feature>
<dbReference type="RefSeq" id="WP_238278262.1">
    <property type="nucleotide sequence ID" value="NZ_BPQR01000081.1"/>
</dbReference>
<accession>A0ABQ4SZB0</accession>
<keyword evidence="4" id="KW-1185">Reference proteome</keyword>
<dbReference type="InterPro" id="IPR007560">
    <property type="entry name" value="Restrct_endonuc_IV_Mrr"/>
</dbReference>
<dbReference type="InterPro" id="IPR052906">
    <property type="entry name" value="Type_IV_Methyl-Rstrct_Enzyme"/>
</dbReference>